<evidence type="ECO:0000313" key="3">
    <source>
        <dbReference type="EMBL" id="RJT20240.1"/>
    </source>
</evidence>
<keyword evidence="1" id="KW-1133">Transmembrane helix</keyword>
<name>A0A3A5JLT9_9ENTR</name>
<evidence type="ECO:0000259" key="2">
    <source>
        <dbReference type="Pfam" id="PF26610"/>
    </source>
</evidence>
<feature type="transmembrane region" description="Helical" evidence="1">
    <location>
        <begin position="19"/>
        <end position="35"/>
    </location>
</feature>
<feature type="domain" description="YbbD head" evidence="2">
    <location>
        <begin position="44"/>
        <end position="88"/>
    </location>
</feature>
<reference evidence="3 4" key="1">
    <citation type="submission" date="2018-09" db="EMBL/GenBank/DDBJ databases">
        <title>Draft genome sequence of Buttiauxella izardii CCUG 35510T.</title>
        <authorList>
            <person name="Salva-Serra F."/>
            <person name="Marathe N."/>
            <person name="Moore E."/>
            <person name="Stadler-Svensson L."/>
            <person name="Engstrom-Jakobsson H."/>
        </authorList>
    </citation>
    <scope>NUCLEOTIDE SEQUENCE [LARGE SCALE GENOMIC DNA]</scope>
    <source>
        <strain evidence="3 4">CCUG 35510</strain>
    </source>
</reference>
<keyword evidence="1" id="KW-0472">Membrane</keyword>
<accession>A0A3A5JLT9</accession>
<dbReference type="Pfam" id="PF26610">
    <property type="entry name" value="YbbD_head"/>
    <property type="match status" value="1"/>
</dbReference>
<evidence type="ECO:0000256" key="1">
    <source>
        <dbReference type="SAM" id="Phobius"/>
    </source>
</evidence>
<gene>
    <name evidence="3" type="ORF">D6029_17050</name>
</gene>
<dbReference type="Proteomes" id="UP000276295">
    <property type="component" value="Unassembled WGS sequence"/>
</dbReference>
<dbReference type="EMBL" id="QZWH01000042">
    <property type="protein sequence ID" value="RJT20240.1"/>
    <property type="molecule type" value="Genomic_DNA"/>
</dbReference>
<proteinExistence type="predicted"/>
<evidence type="ECO:0000313" key="4">
    <source>
        <dbReference type="Proteomes" id="UP000276295"/>
    </source>
</evidence>
<keyword evidence="4" id="KW-1185">Reference proteome</keyword>
<sequence length="115" mass="13297">MKVILTINLFEVLTLKKKISLLLLILFVILFFFCFKPTGHTVLKYKTYSEIPESDGIHTWLPDFFPNQSKNISFTANIEDDRFLVMFSLNDADAPDFEKKLITPASVKGEEYIKT</sequence>
<organism evidence="3 4">
    <name type="scientific">Buttiauxella izardii</name>
    <dbReference type="NCBI Taxonomy" id="82991"/>
    <lineage>
        <taxon>Bacteria</taxon>
        <taxon>Pseudomonadati</taxon>
        <taxon>Pseudomonadota</taxon>
        <taxon>Gammaproteobacteria</taxon>
        <taxon>Enterobacterales</taxon>
        <taxon>Enterobacteriaceae</taxon>
        <taxon>Buttiauxella</taxon>
    </lineage>
</organism>
<dbReference type="AlphaFoldDB" id="A0A3A5JLT9"/>
<protein>
    <recommendedName>
        <fullName evidence="2">YbbD head domain-containing protein</fullName>
    </recommendedName>
</protein>
<keyword evidence="1" id="KW-0812">Transmembrane</keyword>
<comment type="caution">
    <text evidence="3">The sequence shown here is derived from an EMBL/GenBank/DDBJ whole genome shotgun (WGS) entry which is preliminary data.</text>
</comment>
<dbReference type="InterPro" id="IPR058827">
    <property type="entry name" value="YbbD_head"/>
</dbReference>